<evidence type="ECO:0000256" key="1">
    <source>
        <dbReference type="SAM" id="MobiDB-lite"/>
    </source>
</evidence>
<name>A0AAD4EQY2_9PEZI</name>
<evidence type="ECO:0000313" key="3">
    <source>
        <dbReference type="Proteomes" id="UP001197093"/>
    </source>
</evidence>
<reference evidence="2" key="1">
    <citation type="submission" date="2023-02" db="EMBL/GenBank/DDBJ databases">
        <authorList>
            <person name="Palmer J.M."/>
        </authorList>
    </citation>
    <scope>NUCLEOTIDE SEQUENCE</scope>
    <source>
        <strain evidence="2">FW57</strain>
    </source>
</reference>
<protein>
    <submittedName>
        <fullName evidence="2">Uncharacterized protein</fullName>
    </submittedName>
</protein>
<feature type="region of interest" description="Disordered" evidence="1">
    <location>
        <begin position="854"/>
        <end position="878"/>
    </location>
</feature>
<dbReference type="AlphaFoldDB" id="A0AAD4EQY2"/>
<dbReference type="EMBL" id="JAHCVI010000004">
    <property type="protein sequence ID" value="KAG7285854.1"/>
    <property type="molecule type" value="Genomic_DNA"/>
</dbReference>
<accession>A0AAD4EQY2</accession>
<comment type="caution">
    <text evidence="2">The sequence shown here is derived from an EMBL/GenBank/DDBJ whole genome shotgun (WGS) entry which is preliminary data.</text>
</comment>
<organism evidence="2 3">
    <name type="scientific">Staphylotrichum longicolle</name>
    <dbReference type="NCBI Taxonomy" id="669026"/>
    <lineage>
        <taxon>Eukaryota</taxon>
        <taxon>Fungi</taxon>
        <taxon>Dikarya</taxon>
        <taxon>Ascomycota</taxon>
        <taxon>Pezizomycotina</taxon>
        <taxon>Sordariomycetes</taxon>
        <taxon>Sordariomycetidae</taxon>
        <taxon>Sordariales</taxon>
        <taxon>Chaetomiaceae</taxon>
        <taxon>Staphylotrichum</taxon>
    </lineage>
</organism>
<sequence length="1043" mass="114594">MTRRQTPSCAFKPAKLRNGGNNGGTDDNGLPVLDTPGYIRLFSSYKPSLVEGDYQITVDQTVEVPGQGSYKIRNTDPSAPDTELPQTFTIGGPRFSIEAKDIHSTYPPEGHSEDPKILPHIVLTDPHLPWLRHVPETDDGININPWLAVLVFDPAELAVDSGILQKGAFKQAKTMEVPLTLQDLVGLPNVGYPFDPSMEPTLDLTQSTKAIFIKPALFTALYDVQDGRINLDRYKYLAHVRNVDGSGGVIPGLAGENGVYSVVVSHRTGPLLTNGTPENVMCHLVSIDGFDRVKMCASTNYVAMVSLYSWQYRCLPPGMNLADQLRHIGTDGMGMLRPLNYDKAPDPALAQRLSNGYSMVRHRLPTGENTVAFFRGPLSPVPVPYPLLSPRLDASFDYGAWPLESFNSNDYQILDSVLGIMDISYATAWQLGRAMAMADRTFANALVNLRGEAYTMALAEAKKELLTSKSSYKSRVDVASSLLDLANAIGDVKNMHYLEENHERRWKPTFGTRTDLSMNSEFMQTLFNKNLSVSMKLLAPKKLRDLAGESFDPESSASWPIIVNWLLDRLKLADLPAIYLINHPSNVPPESMRFFHIDLNWIAAQIDGALSIGNQVSRPPEASEAWFRQVSFDRVRQEVKICFAEYLAASTEATAICPNGGFFTRSLVVKTFPDLIIAGTNANTQVLSTINLAQDTLLTLIRRTSTAGPVSGPAITITQPPHQQRFVIGAALSAQSLIIGHTSVYTVQGAAPADWGPIGDEETWERGDTSKPPIYDWNTRLLNMSNLAADVLQTLNNDMKTGWIQTSVLPSAAMAIQLNDKLYQLCFQEPEKPEEWTSRLYGYFLLQNASDKLPKHEAGTEKKTSDEPPRPTAPKKGLSRLARISGGLPLLVEPIAPPHISPAVRSHSSVRRMPTSKTDPKDFTSQVILTVFANLGTVPMASILPNNKEVYVDVIFSIKPNPSVSGLQVKQLTLTLPIASGGSSSGSETVLFTQDYRGPGALMLGNNRFQPTLSTLTDTAKGQSYLVITIQPRAIRQRPVRLV</sequence>
<feature type="compositionally biased region" description="Basic and acidic residues" evidence="1">
    <location>
        <begin position="854"/>
        <end position="869"/>
    </location>
</feature>
<evidence type="ECO:0000313" key="2">
    <source>
        <dbReference type="EMBL" id="KAG7285854.1"/>
    </source>
</evidence>
<gene>
    <name evidence="2" type="ORF">NEMBOFW57_008148</name>
</gene>
<proteinExistence type="predicted"/>
<dbReference type="Proteomes" id="UP001197093">
    <property type="component" value="Unassembled WGS sequence"/>
</dbReference>
<feature type="region of interest" description="Disordered" evidence="1">
    <location>
        <begin position="1"/>
        <end position="30"/>
    </location>
</feature>
<keyword evidence="3" id="KW-1185">Reference proteome</keyword>